<dbReference type="InterPro" id="IPR002347">
    <property type="entry name" value="SDR_fam"/>
</dbReference>
<dbReference type="GO" id="GO:0016491">
    <property type="term" value="F:oxidoreductase activity"/>
    <property type="evidence" value="ECO:0007669"/>
    <property type="project" value="TreeGrafter"/>
</dbReference>
<protein>
    <recommendedName>
        <fullName evidence="3">Short-chain dehydrogenase</fullName>
    </recommendedName>
</protein>
<name>A0A233RFB6_9GAMM</name>
<dbReference type="Proteomes" id="UP000242757">
    <property type="component" value="Unassembled WGS sequence"/>
</dbReference>
<dbReference type="PANTHER" id="PTHR43544:SF12">
    <property type="entry name" value="NAD(P)-BINDING ROSSMANN-FOLD SUPERFAMILY PROTEIN"/>
    <property type="match status" value="1"/>
</dbReference>
<dbReference type="OrthoDB" id="9785826at2"/>
<dbReference type="InterPro" id="IPR051468">
    <property type="entry name" value="Fungal_SecMetab_SDRs"/>
</dbReference>
<proteinExistence type="predicted"/>
<organism evidence="1 2">
    <name type="scientific">Oceanimonas doudoroffii</name>
    <dbReference type="NCBI Taxonomy" id="84158"/>
    <lineage>
        <taxon>Bacteria</taxon>
        <taxon>Pseudomonadati</taxon>
        <taxon>Pseudomonadota</taxon>
        <taxon>Gammaproteobacteria</taxon>
        <taxon>Aeromonadales</taxon>
        <taxon>Aeromonadaceae</taxon>
        <taxon>Oceanimonas</taxon>
    </lineage>
</organism>
<reference evidence="1 2" key="1">
    <citation type="submission" date="2017-08" db="EMBL/GenBank/DDBJ databases">
        <title>A Genome Sequence of Oceanimonas doudoroffii ATCC 27123T.</title>
        <authorList>
            <person name="Brennan M.A."/>
            <person name="Maclea K.S."/>
            <person name="Mcclelland W.D."/>
            <person name="Trachtenberg A.M."/>
        </authorList>
    </citation>
    <scope>NUCLEOTIDE SEQUENCE [LARGE SCALE GENOMIC DNA]</scope>
    <source>
        <strain evidence="1 2">ATCC 27123</strain>
    </source>
</reference>
<dbReference type="AlphaFoldDB" id="A0A233RFB6"/>
<evidence type="ECO:0000313" key="2">
    <source>
        <dbReference type="Proteomes" id="UP000242757"/>
    </source>
</evidence>
<evidence type="ECO:0000313" key="1">
    <source>
        <dbReference type="EMBL" id="OXY82077.1"/>
    </source>
</evidence>
<evidence type="ECO:0008006" key="3">
    <source>
        <dbReference type="Google" id="ProtNLM"/>
    </source>
</evidence>
<dbReference type="EMBL" id="NBIM01000001">
    <property type="protein sequence ID" value="OXY82077.1"/>
    <property type="molecule type" value="Genomic_DNA"/>
</dbReference>
<dbReference type="GO" id="GO:0005737">
    <property type="term" value="C:cytoplasm"/>
    <property type="evidence" value="ECO:0007669"/>
    <property type="project" value="TreeGrafter"/>
</dbReference>
<dbReference type="PANTHER" id="PTHR43544">
    <property type="entry name" value="SHORT-CHAIN DEHYDROGENASE/REDUCTASE"/>
    <property type="match status" value="1"/>
</dbReference>
<dbReference type="Gene3D" id="3.40.50.720">
    <property type="entry name" value="NAD(P)-binding Rossmann-like Domain"/>
    <property type="match status" value="1"/>
</dbReference>
<gene>
    <name evidence="1" type="ORF">B6S08_00645</name>
</gene>
<dbReference type="InterPro" id="IPR036291">
    <property type="entry name" value="NAD(P)-bd_dom_sf"/>
</dbReference>
<keyword evidence="2" id="KW-1185">Reference proteome</keyword>
<dbReference type="RefSeq" id="WP_094198856.1">
    <property type="nucleotide sequence ID" value="NZ_NBIM01000001.1"/>
</dbReference>
<sequence length="229" mass="24826">MRYWIMGGGGIGRALAAACLERGDEVMLFSRTNPGIDGVGWHALDNTDEDAMGALCAGLTLPNRVINTVGMLHSDCWQPEKRIEQLTEHALLDHLRVNTWPTLALARLLSARMERRQPLLLAALSARVGSTSDNRGGGWYSYRISKAALNMAIKNLGVEWARRFPLACVVGLHPGTVATNLSAPFRAGLPEGQLQTPAQAAEHLLAVLDGITPAQSGRLFAWDGREIQP</sequence>
<dbReference type="Pfam" id="PF00106">
    <property type="entry name" value="adh_short"/>
    <property type="match status" value="1"/>
</dbReference>
<comment type="caution">
    <text evidence="1">The sequence shown here is derived from an EMBL/GenBank/DDBJ whole genome shotgun (WGS) entry which is preliminary data.</text>
</comment>
<dbReference type="SUPFAM" id="SSF51735">
    <property type="entry name" value="NAD(P)-binding Rossmann-fold domains"/>
    <property type="match status" value="1"/>
</dbReference>
<accession>A0A233RFB6</accession>